<dbReference type="AlphaFoldDB" id="V4Q863"/>
<keyword evidence="6" id="KW-0812">Transmembrane</keyword>
<comment type="subcellular location">
    <subcellularLocation>
        <location evidence="2">Membrane</location>
    </subcellularLocation>
</comment>
<evidence type="ECO:0000259" key="17">
    <source>
        <dbReference type="PROSITE" id="PS50110"/>
    </source>
</evidence>
<evidence type="ECO:0000256" key="4">
    <source>
        <dbReference type="ARBA" id="ARBA00022553"/>
    </source>
</evidence>
<evidence type="ECO:0000256" key="12">
    <source>
        <dbReference type="ARBA" id="ARBA00023136"/>
    </source>
</evidence>
<dbReference type="GO" id="GO:0016020">
    <property type="term" value="C:membrane"/>
    <property type="evidence" value="ECO:0007669"/>
    <property type="project" value="UniProtKB-SubCell"/>
</dbReference>
<dbReference type="PANTHER" id="PTHR45339">
    <property type="entry name" value="HYBRID SIGNAL TRANSDUCTION HISTIDINE KINASE J"/>
    <property type="match status" value="1"/>
</dbReference>
<dbReference type="InterPro" id="IPR011006">
    <property type="entry name" value="CheY-like_superfamily"/>
</dbReference>
<proteinExistence type="predicted"/>
<dbReference type="SMART" id="SM00448">
    <property type="entry name" value="REC"/>
    <property type="match status" value="2"/>
</dbReference>
<dbReference type="EC" id="2.7.13.3" evidence="3"/>
<dbReference type="PROSITE" id="PS50110">
    <property type="entry name" value="RESPONSE_REGULATORY"/>
    <property type="match status" value="2"/>
</dbReference>
<dbReference type="FunFam" id="1.10.287.130:FF:000004">
    <property type="entry name" value="Ethylene receptor 1"/>
    <property type="match status" value="1"/>
</dbReference>
<comment type="caution">
    <text evidence="18">The sequence shown here is derived from an EMBL/GenBank/DDBJ whole genome shotgun (WGS) entry which is preliminary data.</text>
</comment>
<dbReference type="PROSITE" id="PS50109">
    <property type="entry name" value="HIS_KIN"/>
    <property type="match status" value="1"/>
</dbReference>
<keyword evidence="19" id="KW-1185">Reference proteome</keyword>
<dbReference type="GO" id="GO:0000155">
    <property type="term" value="F:phosphorelay sensor kinase activity"/>
    <property type="evidence" value="ECO:0007669"/>
    <property type="project" value="InterPro"/>
</dbReference>
<accession>V4Q863</accession>
<dbReference type="InterPro" id="IPR001789">
    <property type="entry name" value="Sig_transdc_resp-reg_receiver"/>
</dbReference>
<reference evidence="18 19" key="1">
    <citation type="journal article" date="2014" name="Nature">
        <title>Sequential evolution of bacterial morphology by co-option of a developmental regulator.</title>
        <authorList>
            <person name="Jiang C."/>
            <person name="Brown P.J."/>
            <person name="Ducret A."/>
            <person name="Brun Y.V."/>
        </authorList>
    </citation>
    <scope>NUCLEOTIDE SEQUENCE [LARGE SCALE GENOMIC DNA]</scope>
    <source>
        <strain evidence="18 19">DSM 16100</strain>
    </source>
</reference>
<evidence type="ECO:0000256" key="3">
    <source>
        <dbReference type="ARBA" id="ARBA00012438"/>
    </source>
</evidence>
<dbReference type="Pfam" id="PF02518">
    <property type="entry name" value="HATPase_c"/>
    <property type="match status" value="1"/>
</dbReference>
<keyword evidence="11" id="KW-0902">Two-component regulatory system</keyword>
<dbReference type="PANTHER" id="PTHR45339:SF1">
    <property type="entry name" value="HYBRID SIGNAL TRANSDUCTION HISTIDINE KINASE J"/>
    <property type="match status" value="1"/>
</dbReference>
<organism evidence="18 19">
    <name type="scientific">Asticcacaulis benevestitus DSM 16100 = ATCC BAA-896</name>
    <dbReference type="NCBI Taxonomy" id="1121022"/>
    <lineage>
        <taxon>Bacteria</taxon>
        <taxon>Pseudomonadati</taxon>
        <taxon>Pseudomonadota</taxon>
        <taxon>Alphaproteobacteria</taxon>
        <taxon>Caulobacterales</taxon>
        <taxon>Caulobacteraceae</taxon>
        <taxon>Asticcacaulis</taxon>
    </lineage>
</organism>
<dbReference type="CDD" id="cd00082">
    <property type="entry name" value="HisKA"/>
    <property type="match status" value="1"/>
</dbReference>
<dbReference type="eggNOG" id="COG2205">
    <property type="taxonomic scope" value="Bacteria"/>
</dbReference>
<dbReference type="SMART" id="SM00387">
    <property type="entry name" value="HATPase_c"/>
    <property type="match status" value="1"/>
</dbReference>
<dbReference type="InterPro" id="IPR005467">
    <property type="entry name" value="His_kinase_dom"/>
</dbReference>
<keyword evidence="14" id="KW-0175">Coiled coil</keyword>
<evidence type="ECO:0000256" key="7">
    <source>
        <dbReference type="ARBA" id="ARBA00022741"/>
    </source>
</evidence>
<dbReference type="InterPro" id="IPR003661">
    <property type="entry name" value="HisK_dim/P_dom"/>
</dbReference>
<keyword evidence="5" id="KW-0808">Transferase</keyword>
<dbReference type="PATRIC" id="fig|1121022.4.peg.561"/>
<dbReference type="EMBL" id="AWGB01000005">
    <property type="protein sequence ID" value="ESQ94040.1"/>
    <property type="molecule type" value="Genomic_DNA"/>
</dbReference>
<evidence type="ECO:0000256" key="5">
    <source>
        <dbReference type="ARBA" id="ARBA00022679"/>
    </source>
</evidence>
<evidence type="ECO:0000256" key="13">
    <source>
        <dbReference type="PROSITE-ProRule" id="PRU00169"/>
    </source>
</evidence>
<evidence type="ECO:0000256" key="15">
    <source>
        <dbReference type="SAM" id="MobiDB-lite"/>
    </source>
</evidence>
<dbReference type="CDD" id="cd17546">
    <property type="entry name" value="REC_hyHK_CKI1_RcsC-like"/>
    <property type="match status" value="1"/>
</dbReference>
<protein>
    <recommendedName>
        <fullName evidence="3">histidine kinase</fullName>
        <ecNumber evidence="3">2.7.13.3</ecNumber>
    </recommendedName>
</protein>
<evidence type="ECO:0000256" key="9">
    <source>
        <dbReference type="ARBA" id="ARBA00022840"/>
    </source>
</evidence>
<dbReference type="Gene3D" id="3.30.565.10">
    <property type="entry name" value="Histidine kinase-like ATPase, C-terminal domain"/>
    <property type="match status" value="1"/>
</dbReference>
<evidence type="ECO:0000256" key="6">
    <source>
        <dbReference type="ARBA" id="ARBA00022692"/>
    </source>
</evidence>
<dbReference type="STRING" id="1121022.GCA_000376105_01801"/>
<dbReference type="GO" id="GO:0005524">
    <property type="term" value="F:ATP binding"/>
    <property type="evidence" value="ECO:0007669"/>
    <property type="project" value="UniProtKB-KW"/>
</dbReference>
<evidence type="ECO:0000256" key="14">
    <source>
        <dbReference type="SAM" id="Coils"/>
    </source>
</evidence>
<dbReference type="PRINTS" id="PR00344">
    <property type="entry name" value="BCTRLSENSOR"/>
</dbReference>
<dbReference type="CDD" id="cd16922">
    <property type="entry name" value="HATPase_EvgS-ArcB-TorS-like"/>
    <property type="match status" value="1"/>
</dbReference>
<feature type="modified residue" description="4-aspartylphosphate" evidence="13">
    <location>
        <position position="471"/>
    </location>
</feature>
<feature type="domain" description="Histidine kinase" evidence="16">
    <location>
        <begin position="171"/>
        <end position="390"/>
    </location>
</feature>
<feature type="region of interest" description="Disordered" evidence="15">
    <location>
        <begin position="393"/>
        <end position="415"/>
    </location>
</feature>
<keyword evidence="8" id="KW-0418">Kinase</keyword>
<evidence type="ECO:0000256" key="11">
    <source>
        <dbReference type="ARBA" id="ARBA00023012"/>
    </source>
</evidence>
<evidence type="ECO:0000259" key="16">
    <source>
        <dbReference type="PROSITE" id="PS50109"/>
    </source>
</evidence>
<dbReference type="SUPFAM" id="SSF52172">
    <property type="entry name" value="CheY-like"/>
    <property type="match status" value="2"/>
</dbReference>
<dbReference type="InterPro" id="IPR004358">
    <property type="entry name" value="Sig_transdc_His_kin-like_C"/>
</dbReference>
<dbReference type="CDD" id="cd00156">
    <property type="entry name" value="REC"/>
    <property type="match status" value="1"/>
</dbReference>
<keyword evidence="12" id="KW-0472">Membrane</keyword>
<dbReference type="Pfam" id="PF00512">
    <property type="entry name" value="HisKA"/>
    <property type="match status" value="1"/>
</dbReference>
<evidence type="ECO:0000313" key="19">
    <source>
        <dbReference type="Proteomes" id="UP000017837"/>
    </source>
</evidence>
<feature type="domain" description="Response regulatory" evidence="17">
    <location>
        <begin position="18"/>
        <end position="132"/>
    </location>
</feature>
<dbReference type="Pfam" id="PF00072">
    <property type="entry name" value="Response_reg"/>
    <property type="match status" value="2"/>
</dbReference>
<comment type="catalytic activity">
    <reaction evidence="1">
        <text>ATP + protein L-histidine = ADP + protein N-phospho-L-histidine.</text>
        <dbReference type="EC" id="2.7.13.3"/>
    </reaction>
</comment>
<dbReference type="RefSeq" id="WP_018081467.1">
    <property type="nucleotide sequence ID" value="NZ_AQWM01000005.1"/>
</dbReference>
<dbReference type="Gene3D" id="3.40.50.2300">
    <property type="match status" value="2"/>
</dbReference>
<dbReference type="SMART" id="SM00388">
    <property type="entry name" value="HisKA"/>
    <property type="match status" value="1"/>
</dbReference>
<feature type="coiled-coil region" evidence="14">
    <location>
        <begin position="137"/>
        <end position="164"/>
    </location>
</feature>
<evidence type="ECO:0000256" key="1">
    <source>
        <dbReference type="ARBA" id="ARBA00000085"/>
    </source>
</evidence>
<dbReference type="InterPro" id="IPR003594">
    <property type="entry name" value="HATPase_dom"/>
</dbReference>
<evidence type="ECO:0000313" key="18">
    <source>
        <dbReference type="EMBL" id="ESQ94040.1"/>
    </source>
</evidence>
<dbReference type="Gene3D" id="1.10.287.130">
    <property type="match status" value="1"/>
</dbReference>
<evidence type="ECO:0000256" key="8">
    <source>
        <dbReference type="ARBA" id="ARBA00022777"/>
    </source>
</evidence>
<gene>
    <name evidence="18" type="ORF">ABENE_02830</name>
</gene>
<feature type="domain" description="Response regulatory" evidence="17">
    <location>
        <begin position="416"/>
        <end position="543"/>
    </location>
</feature>
<name>V4Q863_9CAUL</name>
<keyword evidence="9" id="KW-0067">ATP-binding</keyword>
<dbReference type="InterPro" id="IPR036890">
    <property type="entry name" value="HATPase_C_sf"/>
</dbReference>
<feature type="modified residue" description="4-aspartylphosphate" evidence="13">
    <location>
        <position position="67"/>
    </location>
</feature>
<sequence>MPHPGHNDAKASPPSIQNILYVEDDDALARLLQKRMERLGLKVETAATAEDALKLLNQRDFDLLLVDYNLPGMSGLELLDHLAEMPIAPPAVILTAGGDERIALEALEKGAADYAVKDVNQTYLDLLPAIMVAAFTKERLLRENAQQSVELTAAKEKAEAANQAKSRFLATMSHEIRTPMNVVTGLATVLSRTRLDDDQRKMVDTLRSNADLLLKLINDLLDISRIEDDHIELEAIPFEVSAVLEDIRTMFWQDIERKGLTLRIDDTTNGVWLVGDRSRLQQVLMNLVSNALKFTDRGEIAIIATTAPAENGHYALSINVHDSGIGIPADKLPIIFEKFTQADETITRRFGGSGLGLSIARSLVQLMGGDIEVKSDSDGSTFMVSLTLPEGKRSEKPVDVTPDYHPGPAPDGHKPRVLIVEDYEPNIMVLSLMLEELGYDTQAATSGAEALALIRHALDEGQGPFHAILMDVQMHGMDGLETTSCIRESEAENSGRVPRHTIIGVTAHALAGDRERCLAAGMDDYISKPVLPDILAQKLGASRTIAAA</sequence>
<evidence type="ECO:0000256" key="2">
    <source>
        <dbReference type="ARBA" id="ARBA00004370"/>
    </source>
</evidence>
<dbReference type="FunFam" id="3.30.565.10:FF:000010">
    <property type="entry name" value="Sensor histidine kinase RcsC"/>
    <property type="match status" value="1"/>
</dbReference>
<keyword evidence="10" id="KW-1133">Transmembrane helix</keyword>
<keyword evidence="4 13" id="KW-0597">Phosphoprotein</keyword>
<dbReference type="SUPFAM" id="SSF55874">
    <property type="entry name" value="ATPase domain of HSP90 chaperone/DNA topoisomerase II/histidine kinase"/>
    <property type="match status" value="1"/>
</dbReference>
<keyword evidence="7" id="KW-0547">Nucleotide-binding</keyword>
<evidence type="ECO:0000256" key="10">
    <source>
        <dbReference type="ARBA" id="ARBA00022989"/>
    </source>
</evidence>
<dbReference type="Proteomes" id="UP000017837">
    <property type="component" value="Unassembled WGS sequence"/>
</dbReference>